<dbReference type="KEGG" id="ptkz:JDV02_001965"/>
<reference evidence="2" key="1">
    <citation type="submission" date="2021-11" db="EMBL/GenBank/DDBJ databases">
        <title>Purpureocillium_takamizusanense_genome.</title>
        <authorList>
            <person name="Nguyen N.-H."/>
        </authorList>
    </citation>
    <scope>NUCLEOTIDE SEQUENCE</scope>
    <source>
        <strain evidence="2">PT3</strain>
    </source>
</reference>
<dbReference type="EMBL" id="CP086355">
    <property type="protein sequence ID" value="UNI15430.1"/>
    <property type="molecule type" value="Genomic_DNA"/>
</dbReference>
<dbReference type="AlphaFoldDB" id="A0A9Q8Q9E3"/>
<gene>
    <name evidence="2" type="ORF">JDV02_001965</name>
</gene>
<protein>
    <submittedName>
        <fullName evidence="2">Uncharacterized protein</fullName>
    </submittedName>
</protein>
<dbReference type="RefSeq" id="XP_047838911.1">
    <property type="nucleotide sequence ID" value="XM_047982941.1"/>
</dbReference>
<evidence type="ECO:0000313" key="3">
    <source>
        <dbReference type="Proteomes" id="UP000829364"/>
    </source>
</evidence>
<proteinExistence type="predicted"/>
<evidence type="ECO:0000256" key="1">
    <source>
        <dbReference type="SAM" id="MobiDB-lite"/>
    </source>
</evidence>
<feature type="compositionally biased region" description="Basic residues" evidence="1">
    <location>
        <begin position="310"/>
        <end position="326"/>
    </location>
</feature>
<dbReference type="Proteomes" id="UP000829364">
    <property type="component" value="Chromosome 2"/>
</dbReference>
<keyword evidence="3" id="KW-1185">Reference proteome</keyword>
<feature type="region of interest" description="Disordered" evidence="1">
    <location>
        <begin position="277"/>
        <end position="326"/>
    </location>
</feature>
<organism evidence="2 3">
    <name type="scientific">Purpureocillium takamizusanense</name>
    <dbReference type="NCBI Taxonomy" id="2060973"/>
    <lineage>
        <taxon>Eukaryota</taxon>
        <taxon>Fungi</taxon>
        <taxon>Dikarya</taxon>
        <taxon>Ascomycota</taxon>
        <taxon>Pezizomycotina</taxon>
        <taxon>Sordariomycetes</taxon>
        <taxon>Hypocreomycetidae</taxon>
        <taxon>Hypocreales</taxon>
        <taxon>Ophiocordycipitaceae</taxon>
        <taxon>Purpureocillium</taxon>
    </lineage>
</organism>
<accession>A0A9Q8Q9E3</accession>
<evidence type="ECO:0000313" key="2">
    <source>
        <dbReference type="EMBL" id="UNI15430.1"/>
    </source>
</evidence>
<sequence length="326" mass="36880">MTAPNQGDSHVDSDIGAGDTVRRLYHEIPTTSQAPTAATGAPGLADAAIIINNANQLRDGLVTPPVGIDEPLYATCRQMIAMDPLDIPSHVHVGKGISNRESHATHRTTTVDNFDDRSVYSMSTAPRGGPMVQRQPRLEVTVPSQARSQSWSELNVAAPKPGGDEFLRSFPCEFRGLSNCSMEFAFDQVELWIQHIADDHLGCRFPHQSCCWFCSARFVAKTSLREDRSRVFRERMYHIADHLNKETTAADIRPDFLLLDHLWEYRIIDKETFLRAKEKSERPPMPRDITFGPPTATPPRGEMYPEERRDRHHPKGTTRRRTRNEK</sequence>
<dbReference type="OrthoDB" id="409136at2759"/>
<name>A0A9Q8Q9E3_9HYPO</name>
<dbReference type="GeneID" id="72063926"/>